<proteinExistence type="predicted"/>
<dbReference type="EMBL" id="JBBGZA010000001">
    <property type="protein sequence ID" value="MEJ5094995.1"/>
    <property type="molecule type" value="Genomic_DNA"/>
</dbReference>
<sequence length="252" mass="27137">MSDRSPAGSSSYPNDLPPAERIDGIAGGVLLLCDHASNHVPADISLGVLPALLDLHIGYDIGAAALTRSLASSLGVPAVLGTVSRLVIDLHREPDHSGLIPALSDGHVIPGNQGADRSTRVERFHIPYHAAIEQAVQDYRPELVVAIHSFTPRLASDGRERPWQVGILYNEDSRAAHPAIRVLRERGFVTGDNEPYSGRELNATLNRHAEAHGIPSMSVEVRNGLIQDEHGVAEWSTILADVIAQVRAELVR</sequence>
<evidence type="ECO:0000313" key="1">
    <source>
        <dbReference type="EMBL" id="MEJ5094995.1"/>
    </source>
</evidence>
<dbReference type="Proteomes" id="UP001380365">
    <property type="component" value="Unassembled WGS sequence"/>
</dbReference>
<keyword evidence="2" id="KW-1185">Reference proteome</keyword>
<evidence type="ECO:0000313" key="2">
    <source>
        <dbReference type="Proteomes" id="UP001380365"/>
    </source>
</evidence>
<dbReference type="InterPro" id="IPR007709">
    <property type="entry name" value="N-FG_amidohydro"/>
</dbReference>
<comment type="caution">
    <text evidence="1">The sequence shown here is derived from an EMBL/GenBank/DDBJ whole genome shotgun (WGS) entry which is preliminary data.</text>
</comment>
<name>A0ABU8Q5X1_9SPHN</name>
<protein>
    <submittedName>
        <fullName evidence="1">N-formylglutamate amidohydrolase</fullName>
    </submittedName>
</protein>
<reference evidence="1 2" key="1">
    <citation type="submission" date="2023-12" db="EMBL/GenBank/DDBJ databases">
        <title>Gut-associated functions are favored during microbiome assembly across C. elegans life.</title>
        <authorList>
            <person name="Zimmermann J."/>
        </authorList>
    </citation>
    <scope>NUCLEOTIDE SEQUENCE [LARGE SCALE GENOMIC DNA]</scope>
    <source>
        <strain evidence="1 2">JUb134</strain>
    </source>
</reference>
<organism evidence="1 2">
    <name type="scientific">Sphingomonas molluscorum</name>
    <dbReference type="NCBI Taxonomy" id="418184"/>
    <lineage>
        <taxon>Bacteria</taxon>
        <taxon>Pseudomonadati</taxon>
        <taxon>Pseudomonadota</taxon>
        <taxon>Alphaproteobacteria</taxon>
        <taxon>Sphingomonadales</taxon>
        <taxon>Sphingomonadaceae</taxon>
        <taxon>Sphingomonas</taxon>
    </lineage>
</organism>
<dbReference type="Pfam" id="PF05013">
    <property type="entry name" value="FGase"/>
    <property type="match status" value="1"/>
</dbReference>
<dbReference type="SUPFAM" id="SSF53187">
    <property type="entry name" value="Zn-dependent exopeptidases"/>
    <property type="match status" value="1"/>
</dbReference>
<dbReference type="RefSeq" id="WP_132883828.1">
    <property type="nucleotide sequence ID" value="NZ_JBBGZA010000001.1"/>
</dbReference>
<dbReference type="PIRSF" id="PIRSF029730">
    <property type="entry name" value="UCP029730"/>
    <property type="match status" value="1"/>
</dbReference>
<dbReference type="Gene3D" id="3.40.630.40">
    <property type="entry name" value="Zn-dependent exopeptidases"/>
    <property type="match status" value="1"/>
</dbReference>
<dbReference type="InterPro" id="IPR011227">
    <property type="entry name" value="UCP029730"/>
</dbReference>
<accession>A0ABU8Q5X1</accession>
<gene>
    <name evidence="1" type="ORF">WH159_10650</name>
</gene>